<dbReference type="RefSeq" id="WP_131890140.1">
    <property type="nucleotide sequence ID" value="NZ_SMKU01000020.1"/>
</dbReference>
<keyword evidence="3" id="KW-1185">Reference proteome</keyword>
<dbReference type="OrthoDB" id="9812295at2"/>
<name>A0A4R5C3T5_9ACTN</name>
<sequence>MTSALETVAAFVKFIIAEDMDGALDHYEQSPDTYSLIEGPSASLAGIDGIRRGWSGWYGAGLRLRSVDFIEGPSETNLGDLSWITAVADTRVTTPTGDREIRFAVTWILRNDGVRWRIAHDHYSIPAEDPYGVGDWAHP</sequence>
<evidence type="ECO:0000313" key="2">
    <source>
        <dbReference type="EMBL" id="TDD94341.1"/>
    </source>
</evidence>
<comment type="caution">
    <text evidence="2">The sequence shown here is derived from an EMBL/GenBank/DDBJ whole genome shotgun (WGS) entry which is preliminary data.</text>
</comment>
<dbReference type="Proteomes" id="UP000294513">
    <property type="component" value="Unassembled WGS sequence"/>
</dbReference>
<protein>
    <recommendedName>
        <fullName evidence="1">SnoaL-like domain-containing protein</fullName>
    </recommendedName>
</protein>
<dbReference type="AlphaFoldDB" id="A0A4R5C3T5"/>
<accession>A0A4R5C3T5</accession>
<dbReference type="InterPro" id="IPR032710">
    <property type="entry name" value="NTF2-like_dom_sf"/>
</dbReference>
<dbReference type="SUPFAM" id="SSF54427">
    <property type="entry name" value="NTF2-like"/>
    <property type="match status" value="1"/>
</dbReference>
<evidence type="ECO:0000313" key="3">
    <source>
        <dbReference type="Proteomes" id="UP000294513"/>
    </source>
</evidence>
<dbReference type="Pfam" id="PF13474">
    <property type="entry name" value="SnoaL_3"/>
    <property type="match status" value="1"/>
</dbReference>
<dbReference type="InterPro" id="IPR037401">
    <property type="entry name" value="SnoaL-like"/>
</dbReference>
<reference evidence="2 3" key="1">
    <citation type="submission" date="2019-03" db="EMBL/GenBank/DDBJ databases">
        <title>Draft genome sequences of novel Actinobacteria.</title>
        <authorList>
            <person name="Sahin N."/>
            <person name="Ay H."/>
            <person name="Saygin H."/>
        </authorList>
    </citation>
    <scope>NUCLEOTIDE SEQUENCE [LARGE SCALE GENOMIC DNA]</scope>
    <source>
        <strain evidence="2 3">H3C3</strain>
    </source>
</reference>
<gene>
    <name evidence="2" type="ORF">E1298_07010</name>
</gene>
<evidence type="ECO:0000259" key="1">
    <source>
        <dbReference type="Pfam" id="PF13474"/>
    </source>
</evidence>
<organism evidence="2 3">
    <name type="scientific">Actinomadura rubrisoli</name>
    <dbReference type="NCBI Taxonomy" id="2530368"/>
    <lineage>
        <taxon>Bacteria</taxon>
        <taxon>Bacillati</taxon>
        <taxon>Actinomycetota</taxon>
        <taxon>Actinomycetes</taxon>
        <taxon>Streptosporangiales</taxon>
        <taxon>Thermomonosporaceae</taxon>
        <taxon>Actinomadura</taxon>
    </lineage>
</organism>
<dbReference type="Gene3D" id="3.10.450.50">
    <property type="match status" value="1"/>
</dbReference>
<dbReference type="EMBL" id="SMKU01000020">
    <property type="protein sequence ID" value="TDD94341.1"/>
    <property type="molecule type" value="Genomic_DNA"/>
</dbReference>
<feature type="domain" description="SnoaL-like" evidence="1">
    <location>
        <begin position="6"/>
        <end position="127"/>
    </location>
</feature>
<proteinExistence type="predicted"/>